<evidence type="ECO:0000256" key="1">
    <source>
        <dbReference type="ARBA" id="ARBA00022574"/>
    </source>
</evidence>
<dbReference type="PROSITE" id="PS50082">
    <property type="entry name" value="WD_REPEATS_2"/>
    <property type="match status" value="2"/>
</dbReference>
<dbReference type="PRINTS" id="PR00320">
    <property type="entry name" value="GPROTEINBRPT"/>
</dbReference>
<dbReference type="PROSITE" id="PS00678">
    <property type="entry name" value="WD_REPEATS_1"/>
    <property type="match status" value="1"/>
</dbReference>
<accession>A0AAU9K8J0</accession>
<dbReference type="InterPro" id="IPR001680">
    <property type="entry name" value="WD40_rpt"/>
</dbReference>
<reference evidence="4" key="1">
    <citation type="submission" date="2021-09" db="EMBL/GenBank/DDBJ databases">
        <authorList>
            <consortium name="AG Swart"/>
            <person name="Singh M."/>
            <person name="Singh A."/>
            <person name="Seah K."/>
            <person name="Emmerich C."/>
        </authorList>
    </citation>
    <scope>NUCLEOTIDE SEQUENCE</scope>
    <source>
        <strain evidence="4">ATCC30299</strain>
    </source>
</reference>
<keyword evidence="2" id="KW-0677">Repeat</keyword>
<gene>
    <name evidence="4" type="ORF">BSTOLATCC_MIC61151</name>
</gene>
<dbReference type="PANTHER" id="PTHR19848:SF8">
    <property type="entry name" value="F-BOX AND WD REPEAT DOMAIN CONTAINING 7"/>
    <property type="match status" value="1"/>
</dbReference>
<evidence type="ECO:0000313" key="4">
    <source>
        <dbReference type="EMBL" id="CAG9334539.1"/>
    </source>
</evidence>
<keyword evidence="5" id="KW-1185">Reference proteome</keyword>
<feature type="repeat" description="WD" evidence="3">
    <location>
        <begin position="188"/>
        <end position="229"/>
    </location>
</feature>
<comment type="caution">
    <text evidence="4">The sequence shown here is derived from an EMBL/GenBank/DDBJ whole genome shotgun (WGS) entry which is preliminary data.</text>
</comment>
<dbReference type="InterPro" id="IPR036322">
    <property type="entry name" value="WD40_repeat_dom_sf"/>
</dbReference>
<keyword evidence="1 3" id="KW-0853">WD repeat</keyword>
<dbReference type="InterPro" id="IPR020472">
    <property type="entry name" value="WD40_PAC1"/>
</dbReference>
<dbReference type="Gene3D" id="2.130.10.10">
    <property type="entry name" value="YVTN repeat-like/Quinoprotein amine dehydrogenase"/>
    <property type="match status" value="2"/>
</dbReference>
<feature type="repeat" description="WD" evidence="3">
    <location>
        <begin position="146"/>
        <end position="187"/>
    </location>
</feature>
<name>A0AAU9K8J0_9CILI</name>
<proteinExistence type="predicted"/>
<dbReference type="Proteomes" id="UP001162131">
    <property type="component" value="Unassembled WGS sequence"/>
</dbReference>
<protein>
    <submittedName>
        <fullName evidence="4">Uncharacterized protein</fullName>
    </submittedName>
</protein>
<dbReference type="InterPro" id="IPR015943">
    <property type="entry name" value="WD40/YVTN_repeat-like_dom_sf"/>
</dbReference>
<dbReference type="AlphaFoldDB" id="A0AAU9K8J0"/>
<dbReference type="EMBL" id="CAJZBQ010000058">
    <property type="protein sequence ID" value="CAG9334539.1"/>
    <property type="molecule type" value="Genomic_DNA"/>
</dbReference>
<evidence type="ECO:0000256" key="3">
    <source>
        <dbReference type="PROSITE-ProRule" id="PRU00221"/>
    </source>
</evidence>
<dbReference type="PANTHER" id="PTHR19848">
    <property type="entry name" value="WD40 REPEAT PROTEIN"/>
    <property type="match status" value="1"/>
</dbReference>
<dbReference type="SUPFAM" id="SSF50978">
    <property type="entry name" value="WD40 repeat-like"/>
    <property type="match status" value="1"/>
</dbReference>
<evidence type="ECO:0000256" key="2">
    <source>
        <dbReference type="ARBA" id="ARBA00022737"/>
    </source>
</evidence>
<dbReference type="PROSITE" id="PS50294">
    <property type="entry name" value="WD_REPEATS_REGION"/>
    <property type="match status" value="1"/>
</dbReference>
<organism evidence="4 5">
    <name type="scientific">Blepharisma stoltei</name>
    <dbReference type="NCBI Taxonomy" id="1481888"/>
    <lineage>
        <taxon>Eukaryota</taxon>
        <taxon>Sar</taxon>
        <taxon>Alveolata</taxon>
        <taxon>Ciliophora</taxon>
        <taxon>Postciliodesmatophora</taxon>
        <taxon>Heterotrichea</taxon>
        <taxon>Heterotrichida</taxon>
        <taxon>Blepharismidae</taxon>
        <taxon>Blepharisma</taxon>
    </lineage>
</organism>
<evidence type="ECO:0000313" key="5">
    <source>
        <dbReference type="Proteomes" id="UP001162131"/>
    </source>
</evidence>
<dbReference type="SMART" id="SM00320">
    <property type="entry name" value="WD40"/>
    <property type="match status" value="4"/>
</dbReference>
<dbReference type="Pfam" id="PF00400">
    <property type="entry name" value="WD40"/>
    <property type="match status" value="3"/>
</dbReference>
<sequence>MAENSVFLPSLTSISKNKPADLSMTYKVSNPSKLSLTEKSSATINEDMQTVIHYIDQYYPTKIPIPFRGNSLNLTSDKAYFIICSVEGRLAVINRLTKECINDVQLPGGGLYTTALYKNSEYVLTGGKEGIIRKFKLSTFEEVEQLKGHTDKISEVMFSPDETVLYSGSDDGTVRTWDLVNKSESVIIYTHSSRMLSMDLSIDGEYLVTGGADKLVKVYNTERKEVEAVLNGPTHSVWCVKLTKSKSMIAAGDNDACAYIWEFGTWKLLHKLQGHEKRVANIDFLRND</sequence>
<dbReference type="InterPro" id="IPR019775">
    <property type="entry name" value="WD40_repeat_CS"/>
</dbReference>